<gene>
    <name evidence="2" type="ORF">ACFFMS_22725</name>
</gene>
<dbReference type="InterPro" id="IPR010368">
    <property type="entry name" value="Com_YlbF"/>
</dbReference>
<organism evidence="2 3">
    <name type="scientific">Ectobacillus funiculus</name>
    <dbReference type="NCBI Taxonomy" id="137993"/>
    <lineage>
        <taxon>Bacteria</taxon>
        <taxon>Bacillati</taxon>
        <taxon>Bacillota</taxon>
        <taxon>Bacilli</taxon>
        <taxon>Bacillales</taxon>
        <taxon>Bacillaceae</taxon>
        <taxon>Ectobacillus</taxon>
    </lineage>
</organism>
<dbReference type="Proteomes" id="UP001589609">
    <property type="component" value="Unassembled WGS sequence"/>
</dbReference>
<protein>
    <recommendedName>
        <fullName evidence="1">UPF0342 protein ACFFMS_22725</fullName>
    </recommendedName>
</protein>
<dbReference type="SUPFAM" id="SSF158622">
    <property type="entry name" value="YheA/YmcA-like"/>
    <property type="match status" value="1"/>
</dbReference>
<dbReference type="Pfam" id="PF06133">
    <property type="entry name" value="Com_YlbF"/>
    <property type="match status" value="1"/>
</dbReference>
<evidence type="ECO:0000313" key="3">
    <source>
        <dbReference type="Proteomes" id="UP001589609"/>
    </source>
</evidence>
<dbReference type="InterPro" id="IPR023378">
    <property type="entry name" value="YheA/YmcA-like_dom_sf"/>
</dbReference>
<evidence type="ECO:0000313" key="2">
    <source>
        <dbReference type="EMBL" id="MFB9761069.1"/>
    </source>
</evidence>
<dbReference type="EMBL" id="JBHMAF010000187">
    <property type="protein sequence ID" value="MFB9761069.1"/>
    <property type="molecule type" value="Genomic_DNA"/>
</dbReference>
<comment type="similarity">
    <text evidence="1">Belongs to the UPF0342 family.</text>
</comment>
<sequence>MATNMYDAAYALQKAITENPDFQALKASYATVQADPQAKVLFEQFRNVQLELQQKMMQGQQITEEDNAKAQQIVMQVQQNQKIAQLMQAEQRVNVLIGDLNKIVLKPLEDLYGSLA</sequence>
<accession>A0ABV5WKB3</accession>
<dbReference type="Gene3D" id="1.20.1500.10">
    <property type="entry name" value="YheA/YmcA-like"/>
    <property type="match status" value="1"/>
</dbReference>
<dbReference type="RefSeq" id="WP_379951313.1">
    <property type="nucleotide sequence ID" value="NZ_JBHMAF010000187.1"/>
</dbReference>
<dbReference type="HAMAP" id="MF_01526">
    <property type="entry name" value="UPF0342"/>
    <property type="match status" value="1"/>
</dbReference>
<evidence type="ECO:0000256" key="1">
    <source>
        <dbReference type="HAMAP-Rule" id="MF_01526"/>
    </source>
</evidence>
<reference evidence="2 3" key="1">
    <citation type="submission" date="2024-09" db="EMBL/GenBank/DDBJ databases">
        <authorList>
            <person name="Sun Q."/>
            <person name="Mori K."/>
        </authorList>
    </citation>
    <scope>NUCLEOTIDE SEQUENCE [LARGE SCALE GENOMIC DNA]</scope>
    <source>
        <strain evidence="2 3">JCM 11201</strain>
    </source>
</reference>
<keyword evidence="3" id="KW-1185">Reference proteome</keyword>
<comment type="caution">
    <text evidence="2">The sequence shown here is derived from an EMBL/GenBank/DDBJ whole genome shotgun (WGS) entry which is preliminary data.</text>
</comment>
<name>A0ABV5WKB3_9BACI</name>
<proteinExistence type="inferred from homology"/>